<gene>
    <name evidence="3" type="ORF">ACFOW7_02325</name>
</gene>
<keyword evidence="4" id="KW-1185">Reference proteome</keyword>
<dbReference type="SUPFAM" id="SSF53850">
    <property type="entry name" value="Periplasmic binding protein-like II"/>
    <property type="match status" value="1"/>
</dbReference>
<comment type="caution">
    <text evidence="3">The sequence shown here is derived from an EMBL/GenBank/DDBJ whole genome shotgun (WGS) entry which is preliminary data.</text>
</comment>
<sequence>MKRFSLLAALCCLLTVAVQAETRIVAGDIIPFAYVENGASKGVAYDLIKEMAKHTGHSGKIEVMPLARALDIAMKEPNVLVIPPAKTPAREPHYTWITDLMDEKFILLAKKDSKVDISSVEAAKGLSVGVMRASAGAKLAEGTGFSKIEDVVNEELNAKKLLGGRLDSWLVSLNAGMFALRKIGMGPDAVKRGAVVQAFKLYLAASPNFDKAEAAKWVAALETIKQNGSYEKILRNYQYER</sequence>
<dbReference type="PANTHER" id="PTHR38834">
    <property type="entry name" value="PERIPLASMIC SUBSTRATE BINDING PROTEIN FAMILY 3"/>
    <property type="match status" value="1"/>
</dbReference>
<feature type="chain" id="PRO_5045219885" evidence="1">
    <location>
        <begin position="21"/>
        <end position="241"/>
    </location>
</feature>
<evidence type="ECO:0000256" key="1">
    <source>
        <dbReference type="SAM" id="SignalP"/>
    </source>
</evidence>
<dbReference type="Proteomes" id="UP001595791">
    <property type="component" value="Unassembled WGS sequence"/>
</dbReference>
<feature type="signal peptide" evidence="1">
    <location>
        <begin position="1"/>
        <end position="20"/>
    </location>
</feature>
<protein>
    <submittedName>
        <fullName evidence="3">Substrate-binding periplasmic protein</fullName>
    </submittedName>
</protein>
<evidence type="ECO:0000259" key="2">
    <source>
        <dbReference type="Pfam" id="PF00497"/>
    </source>
</evidence>
<evidence type="ECO:0000313" key="3">
    <source>
        <dbReference type="EMBL" id="MFC4158187.1"/>
    </source>
</evidence>
<feature type="domain" description="Solute-binding protein family 3/N-terminal" evidence="2">
    <location>
        <begin position="25"/>
        <end position="237"/>
    </location>
</feature>
<organism evidence="3 4">
    <name type="scientific">Chitinimonas lacunae</name>
    <dbReference type="NCBI Taxonomy" id="1963018"/>
    <lineage>
        <taxon>Bacteria</taxon>
        <taxon>Pseudomonadati</taxon>
        <taxon>Pseudomonadota</taxon>
        <taxon>Betaproteobacteria</taxon>
        <taxon>Neisseriales</taxon>
        <taxon>Chitinibacteraceae</taxon>
        <taxon>Chitinimonas</taxon>
    </lineage>
</organism>
<keyword evidence="1" id="KW-0732">Signal</keyword>
<dbReference type="PANTHER" id="PTHR38834:SF3">
    <property type="entry name" value="SOLUTE-BINDING PROTEIN FAMILY 3_N-TERMINAL DOMAIN-CONTAINING PROTEIN"/>
    <property type="match status" value="1"/>
</dbReference>
<dbReference type="Gene3D" id="3.40.190.10">
    <property type="entry name" value="Periplasmic binding protein-like II"/>
    <property type="match status" value="2"/>
</dbReference>
<dbReference type="EMBL" id="JBHSBU010000001">
    <property type="protein sequence ID" value="MFC4158187.1"/>
    <property type="molecule type" value="Genomic_DNA"/>
</dbReference>
<dbReference type="RefSeq" id="WP_378160594.1">
    <property type="nucleotide sequence ID" value="NZ_JBHSBU010000001.1"/>
</dbReference>
<name>A0ABV8MKL5_9NEIS</name>
<reference evidence="4" key="1">
    <citation type="journal article" date="2019" name="Int. J. Syst. Evol. Microbiol.">
        <title>The Global Catalogue of Microorganisms (GCM) 10K type strain sequencing project: providing services to taxonomists for standard genome sequencing and annotation.</title>
        <authorList>
            <consortium name="The Broad Institute Genomics Platform"/>
            <consortium name="The Broad Institute Genome Sequencing Center for Infectious Disease"/>
            <person name="Wu L."/>
            <person name="Ma J."/>
        </authorList>
    </citation>
    <scope>NUCLEOTIDE SEQUENCE [LARGE SCALE GENOMIC DNA]</scope>
    <source>
        <strain evidence="4">LMG 29894</strain>
    </source>
</reference>
<dbReference type="InterPro" id="IPR001638">
    <property type="entry name" value="Solute-binding_3/MltF_N"/>
</dbReference>
<proteinExistence type="predicted"/>
<evidence type="ECO:0000313" key="4">
    <source>
        <dbReference type="Proteomes" id="UP001595791"/>
    </source>
</evidence>
<accession>A0ABV8MKL5</accession>
<dbReference type="Pfam" id="PF00497">
    <property type="entry name" value="SBP_bac_3"/>
    <property type="match status" value="1"/>
</dbReference>